<gene>
    <name evidence="7" type="ORF">FDF74_09995</name>
</gene>
<evidence type="ECO:0000256" key="1">
    <source>
        <dbReference type="ARBA" id="ARBA00004651"/>
    </source>
</evidence>
<evidence type="ECO:0000256" key="2">
    <source>
        <dbReference type="ARBA" id="ARBA00022475"/>
    </source>
</evidence>
<proteinExistence type="predicted"/>
<feature type="transmembrane region" description="Helical" evidence="6">
    <location>
        <begin position="352"/>
        <end position="370"/>
    </location>
</feature>
<name>A0A6M0RBG9_9CLOT</name>
<evidence type="ECO:0000256" key="6">
    <source>
        <dbReference type="SAM" id="Phobius"/>
    </source>
</evidence>
<keyword evidence="3 6" id="KW-0812">Transmembrane</keyword>
<feature type="transmembrane region" description="Helical" evidence="6">
    <location>
        <begin position="327"/>
        <end position="346"/>
    </location>
</feature>
<feature type="transmembrane region" description="Helical" evidence="6">
    <location>
        <begin position="197"/>
        <end position="216"/>
    </location>
</feature>
<feature type="transmembrane region" description="Helical" evidence="6">
    <location>
        <begin position="272"/>
        <end position="298"/>
    </location>
</feature>
<accession>A0A6M0RBG9</accession>
<dbReference type="Gene3D" id="1.20.1740.10">
    <property type="entry name" value="Amino acid/polyamine transporter I"/>
    <property type="match status" value="1"/>
</dbReference>
<comment type="subcellular location">
    <subcellularLocation>
        <location evidence="1">Cell membrane</location>
        <topology evidence="1">Multi-pass membrane protein</topology>
    </subcellularLocation>
</comment>
<feature type="transmembrane region" description="Helical" evidence="6">
    <location>
        <begin position="94"/>
        <end position="115"/>
    </location>
</feature>
<dbReference type="RefSeq" id="WP_163249513.1">
    <property type="nucleotide sequence ID" value="NZ_SXDP01000008.1"/>
</dbReference>
<feature type="transmembrane region" description="Helical" evidence="6">
    <location>
        <begin position="391"/>
        <end position="410"/>
    </location>
</feature>
<keyword evidence="8" id="KW-1185">Reference proteome</keyword>
<sequence length="448" mass="48390">MDSHGHLKGQMGLFTAIFLVAGNIIGSGIFMLPATLAAVSGPGATMIAWIITGIGSIFLALSFAKLGSKITKIGGPYQYAKIAFGDFVGFSNAWLYWSASCISNAAIITAIGSYSSALLPTLKNNNLYAFLYTSGILWIFTLLNIKGVKAASSFETVITIFKLVIFVVFIAVGIYYFNPQYIKPAFPKGKGINTLPAAAATTLWAFSGFESSSIAGDEIDNPERNIRLSTIFGLLIAVAVYILISFSAMGGLPQDIIAKSNSPMSDILAKNFNNVVVNIFLVSVVITIFGTIVGWIMLTARMSYAAALDGLFPEIFSKVHSKYNTPYASLIINAIFTNIVLLMNYTSSLTSAYNFMILLATLAYLPVYASTSAADIILTSKLDERFSVGSFIKNNIVPLIGLVYATWAIYGTGAEAALYGIILLMFGLPIYLYMKLKNKGDIDKLRKY</sequence>
<organism evidence="7 8">
    <name type="scientific">Clostridium niameyense</name>
    <dbReference type="NCBI Taxonomy" id="1622073"/>
    <lineage>
        <taxon>Bacteria</taxon>
        <taxon>Bacillati</taxon>
        <taxon>Bacillota</taxon>
        <taxon>Clostridia</taxon>
        <taxon>Eubacteriales</taxon>
        <taxon>Clostridiaceae</taxon>
        <taxon>Clostridium</taxon>
    </lineage>
</organism>
<dbReference type="PIRSF" id="PIRSF006060">
    <property type="entry name" value="AA_transporter"/>
    <property type="match status" value="1"/>
</dbReference>
<feature type="transmembrane region" description="Helical" evidence="6">
    <location>
        <begin position="157"/>
        <end position="177"/>
    </location>
</feature>
<dbReference type="InterPro" id="IPR050367">
    <property type="entry name" value="APC_superfamily"/>
</dbReference>
<dbReference type="GO" id="GO:0022857">
    <property type="term" value="F:transmembrane transporter activity"/>
    <property type="evidence" value="ECO:0007669"/>
    <property type="project" value="InterPro"/>
</dbReference>
<keyword evidence="2" id="KW-1003">Cell membrane</keyword>
<evidence type="ECO:0000256" key="3">
    <source>
        <dbReference type="ARBA" id="ARBA00022692"/>
    </source>
</evidence>
<reference evidence="7 8" key="1">
    <citation type="submission" date="2019-04" db="EMBL/GenBank/DDBJ databases">
        <title>Genome sequencing of Clostridium botulinum Groups I-IV and Clostridium butyricum.</title>
        <authorList>
            <person name="Brunt J."/>
            <person name="Van Vliet A.H.M."/>
            <person name="Stringer S.C."/>
            <person name="Carter A.T."/>
            <person name="Peck M.W."/>
        </authorList>
    </citation>
    <scope>NUCLEOTIDE SEQUENCE [LARGE SCALE GENOMIC DNA]</scope>
    <source>
        <strain evidence="7 8">IFR 18/094</strain>
    </source>
</reference>
<feature type="transmembrane region" description="Helical" evidence="6">
    <location>
        <begin position="12"/>
        <end position="34"/>
    </location>
</feature>
<keyword evidence="5 6" id="KW-0472">Membrane</keyword>
<dbReference type="GO" id="GO:0005886">
    <property type="term" value="C:plasma membrane"/>
    <property type="evidence" value="ECO:0007669"/>
    <property type="project" value="UniProtKB-SubCell"/>
</dbReference>
<evidence type="ECO:0000313" key="8">
    <source>
        <dbReference type="Proteomes" id="UP000473885"/>
    </source>
</evidence>
<dbReference type="PANTHER" id="PTHR42770:SF18">
    <property type="entry name" value="ARGININE_AGMATINE ANTIPORTER"/>
    <property type="match status" value="1"/>
</dbReference>
<feature type="transmembrane region" description="Helical" evidence="6">
    <location>
        <begin position="46"/>
        <end position="64"/>
    </location>
</feature>
<dbReference type="EMBL" id="SXDP01000008">
    <property type="protein sequence ID" value="NEZ47522.1"/>
    <property type="molecule type" value="Genomic_DNA"/>
</dbReference>
<evidence type="ECO:0000256" key="5">
    <source>
        <dbReference type="ARBA" id="ARBA00023136"/>
    </source>
</evidence>
<keyword evidence="4 6" id="KW-1133">Transmembrane helix</keyword>
<feature type="transmembrane region" description="Helical" evidence="6">
    <location>
        <begin position="127"/>
        <end position="145"/>
    </location>
</feature>
<feature type="transmembrane region" description="Helical" evidence="6">
    <location>
        <begin position="228"/>
        <end position="252"/>
    </location>
</feature>
<dbReference type="AlphaFoldDB" id="A0A6M0RBG9"/>
<protein>
    <submittedName>
        <fullName evidence="7">Amino acid permease</fullName>
    </submittedName>
</protein>
<dbReference type="Proteomes" id="UP000473885">
    <property type="component" value="Unassembled WGS sequence"/>
</dbReference>
<comment type="caution">
    <text evidence="7">The sequence shown here is derived from an EMBL/GenBank/DDBJ whole genome shotgun (WGS) entry which is preliminary data.</text>
</comment>
<dbReference type="Pfam" id="PF13520">
    <property type="entry name" value="AA_permease_2"/>
    <property type="match status" value="1"/>
</dbReference>
<dbReference type="PANTHER" id="PTHR42770">
    <property type="entry name" value="AMINO ACID TRANSPORTER-RELATED"/>
    <property type="match status" value="1"/>
</dbReference>
<evidence type="ECO:0000313" key="7">
    <source>
        <dbReference type="EMBL" id="NEZ47522.1"/>
    </source>
</evidence>
<evidence type="ECO:0000256" key="4">
    <source>
        <dbReference type="ARBA" id="ARBA00022989"/>
    </source>
</evidence>
<dbReference type="InterPro" id="IPR002293">
    <property type="entry name" value="AA/rel_permease1"/>
</dbReference>
<feature type="transmembrane region" description="Helical" evidence="6">
    <location>
        <begin position="416"/>
        <end position="434"/>
    </location>
</feature>